<evidence type="ECO:0000313" key="2">
    <source>
        <dbReference type="EMBL" id="GFS12241.1"/>
    </source>
</evidence>
<accession>A0AAV4IPV8</accession>
<dbReference type="AlphaFoldDB" id="A0AAV4IPV8"/>
<organism evidence="2 3">
    <name type="scientific">Elysia marginata</name>
    <dbReference type="NCBI Taxonomy" id="1093978"/>
    <lineage>
        <taxon>Eukaryota</taxon>
        <taxon>Metazoa</taxon>
        <taxon>Spiralia</taxon>
        <taxon>Lophotrochozoa</taxon>
        <taxon>Mollusca</taxon>
        <taxon>Gastropoda</taxon>
        <taxon>Heterobranchia</taxon>
        <taxon>Euthyneura</taxon>
        <taxon>Panpulmonata</taxon>
        <taxon>Sacoglossa</taxon>
        <taxon>Placobranchoidea</taxon>
        <taxon>Plakobranchidae</taxon>
        <taxon>Elysia</taxon>
    </lineage>
</organism>
<protein>
    <recommendedName>
        <fullName evidence="4">Secreted protein</fullName>
    </recommendedName>
</protein>
<reference evidence="2 3" key="1">
    <citation type="journal article" date="2021" name="Elife">
        <title>Chloroplast acquisition without the gene transfer in kleptoplastic sea slugs, Plakobranchus ocellatus.</title>
        <authorList>
            <person name="Maeda T."/>
            <person name="Takahashi S."/>
            <person name="Yoshida T."/>
            <person name="Shimamura S."/>
            <person name="Takaki Y."/>
            <person name="Nagai Y."/>
            <person name="Toyoda A."/>
            <person name="Suzuki Y."/>
            <person name="Arimoto A."/>
            <person name="Ishii H."/>
            <person name="Satoh N."/>
            <person name="Nishiyama T."/>
            <person name="Hasebe M."/>
            <person name="Maruyama T."/>
            <person name="Minagawa J."/>
            <person name="Obokata J."/>
            <person name="Shigenobu S."/>
        </authorList>
    </citation>
    <scope>NUCLEOTIDE SEQUENCE [LARGE SCALE GENOMIC DNA]</scope>
</reference>
<name>A0AAV4IPV8_9GAST</name>
<keyword evidence="1" id="KW-0812">Transmembrane</keyword>
<comment type="caution">
    <text evidence="2">The sequence shown here is derived from an EMBL/GenBank/DDBJ whole genome shotgun (WGS) entry which is preliminary data.</text>
</comment>
<feature type="transmembrane region" description="Helical" evidence="1">
    <location>
        <begin position="6"/>
        <end position="30"/>
    </location>
</feature>
<proteinExistence type="predicted"/>
<keyword evidence="1" id="KW-0472">Membrane</keyword>
<keyword evidence="1" id="KW-1133">Transmembrane helix</keyword>
<evidence type="ECO:0000313" key="3">
    <source>
        <dbReference type="Proteomes" id="UP000762676"/>
    </source>
</evidence>
<dbReference type="EMBL" id="BMAT01013395">
    <property type="protein sequence ID" value="GFS12241.1"/>
    <property type="molecule type" value="Genomic_DNA"/>
</dbReference>
<sequence length="86" mass="9090">MTFMIITITTITMITSTAVSFSFIVIIITINNITSTALSSPAAAAAENCFTSSILNSSLPPPSMRKQGAKVIRCTSDPLQPVLVVK</sequence>
<evidence type="ECO:0000256" key="1">
    <source>
        <dbReference type="SAM" id="Phobius"/>
    </source>
</evidence>
<keyword evidence="3" id="KW-1185">Reference proteome</keyword>
<evidence type="ECO:0008006" key="4">
    <source>
        <dbReference type="Google" id="ProtNLM"/>
    </source>
</evidence>
<dbReference type="Proteomes" id="UP000762676">
    <property type="component" value="Unassembled WGS sequence"/>
</dbReference>
<gene>
    <name evidence="2" type="ORF">ElyMa_006692700</name>
</gene>